<evidence type="ECO:0000313" key="1">
    <source>
        <dbReference type="EMBL" id="PSR59459.1"/>
    </source>
</evidence>
<protein>
    <submittedName>
        <fullName evidence="1">Uncharacterized protein</fullName>
    </submittedName>
</protein>
<evidence type="ECO:0000313" key="2">
    <source>
        <dbReference type="Proteomes" id="UP000241647"/>
    </source>
</evidence>
<dbReference type="RefSeq" id="WP_063026910.1">
    <property type="nucleotide sequence ID" value="NZ_PYHS01000017.1"/>
</dbReference>
<dbReference type="AlphaFoldDB" id="A0A2T2YVE9"/>
<accession>A0A2T2YVE9</accession>
<comment type="caution">
    <text evidence="1">The sequence shown here is derived from an EMBL/GenBank/DDBJ whole genome shotgun (WGS) entry which is preliminary data.</text>
</comment>
<reference evidence="1 2" key="1">
    <citation type="submission" date="2018-02" db="EMBL/GenBank/DDBJ databases">
        <title>8 Nocardia nova and 1 Nocardia cyriacigeorgica strain used for evolution to TMP-SMX.</title>
        <authorList>
            <person name="Mehta H."/>
            <person name="Weng J."/>
            <person name="Shamoo Y."/>
        </authorList>
    </citation>
    <scope>NUCLEOTIDE SEQUENCE [LARGE SCALE GENOMIC DNA]</scope>
    <source>
        <strain evidence="1 2">ATCC 33727</strain>
    </source>
</reference>
<dbReference type="EMBL" id="PYHS01000017">
    <property type="protein sequence ID" value="PSR59459.1"/>
    <property type="molecule type" value="Genomic_DNA"/>
</dbReference>
<dbReference type="Proteomes" id="UP000241647">
    <property type="component" value="Unassembled WGS sequence"/>
</dbReference>
<organism evidence="1 2">
    <name type="scientific">Nocardia nova</name>
    <dbReference type="NCBI Taxonomy" id="37330"/>
    <lineage>
        <taxon>Bacteria</taxon>
        <taxon>Bacillati</taxon>
        <taxon>Actinomycetota</taxon>
        <taxon>Actinomycetes</taxon>
        <taxon>Mycobacteriales</taxon>
        <taxon>Nocardiaceae</taxon>
        <taxon>Nocardia</taxon>
    </lineage>
</organism>
<sequence length="83" mass="8859">MTAMSFISAHISKFDGIEAEYCPARDTASGPIPAAVGVEMNHEAIGSALLYLSIEDARTLAEQLPQILMMHDVAERLAAEKAA</sequence>
<gene>
    <name evidence="1" type="ORF">C8259_26740</name>
</gene>
<name>A0A2T2YVE9_9NOCA</name>
<proteinExistence type="predicted"/>